<protein>
    <submittedName>
        <fullName evidence="3">Start control protein cdc10</fullName>
    </submittedName>
</protein>
<dbReference type="PANTHER" id="PTHR28187:SF1">
    <property type="entry name" value="PROTEIN RCR1-RELATED"/>
    <property type="match status" value="1"/>
</dbReference>
<evidence type="ECO:0000313" key="3">
    <source>
        <dbReference type="EMBL" id="PSK46499.1"/>
    </source>
</evidence>
<keyword evidence="2" id="KW-0812">Transmembrane</keyword>
<dbReference type="PANTHER" id="PTHR28187">
    <property type="entry name" value="PROTEIN RCR1-RELATED"/>
    <property type="match status" value="1"/>
</dbReference>
<dbReference type="Proteomes" id="UP000243723">
    <property type="component" value="Unassembled WGS sequence"/>
</dbReference>
<feature type="region of interest" description="Disordered" evidence="1">
    <location>
        <begin position="73"/>
        <end position="163"/>
    </location>
</feature>
<dbReference type="EMBL" id="NHZQ01000236">
    <property type="protein sequence ID" value="PSK46499.1"/>
    <property type="molecule type" value="Genomic_DNA"/>
</dbReference>
<feature type="transmembrane region" description="Helical" evidence="2">
    <location>
        <begin position="26"/>
        <end position="46"/>
    </location>
</feature>
<sequence>MAYYTSSSCYYDRYGRVRCRSAWNSWVRWLVFGLIVGGALLLFLIFSCISARRRRKAGYKPFYGTGWAAGVTPPGHGRPTYNGQQQQQYQGGYNMNNNNTQQPYYANNDPTQQPYYNNGPPPYNPNGQQGANADYYRGEGGVSEPAATYQGQYKPPQGPPPGR</sequence>
<name>A0A2P7ZE52_9PEZI</name>
<dbReference type="GO" id="GO:0016192">
    <property type="term" value="P:vesicle-mediated transport"/>
    <property type="evidence" value="ECO:0007669"/>
    <property type="project" value="TreeGrafter"/>
</dbReference>
<proteinExistence type="predicted"/>
<reference evidence="3 4" key="1">
    <citation type="submission" date="2017-05" db="EMBL/GenBank/DDBJ databases">
        <title>Draft genome sequence of Elsinoe australis.</title>
        <authorList>
            <person name="Cheng Q."/>
        </authorList>
    </citation>
    <scope>NUCLEOTIDE SEQUENCE [LARGE SCALE GENOMIC DNA]</scope>
    <source>
        <strain evidence="3 4">NL1</strain>
    </source>
</reference>
<organism evidence="3 4">
    <name type="scientific">Elsinoe australis</name>
    <dbReference type="NCBI Taxonomy" id="40998"/>
    <lineage>
        <taxon>Eukaryota</taxon>
        <taxon>Fungi</taxon>
        <taxon>Dikarya</taxon>
        <taxon>Ascomycota</taxon>
        <taxon>Pezizomycotina</taxon>
        <taxon>Dothideomycetes</taxon>
        <taxon>Dothideomycetidae</taxon>
        <taxon>Myriangiales</taxon>
        <taxon>Elsinoaceae</taxon>
        <taxon>Elsinoe</taxon>
    </lineage>
</organism>
<comment type="caution">
    <text evidence="3">The sequence shown here is derived from an EMBL/GenBank/DDBJ whole genome shotgun (WGS) entry which is preliminary data.</text>
</comment>
<dbReference type="OrthoDB" id="3556830at2759"/>
<feature type="compositionally biased region" description="Low complexity" evidence="1">
    <location>
        <begin position="81"/>
        <end position="105"/>
    </location>
</feature>
<keyword evidence="2" id="KW-1133">Transmembrane helix</keyword>
<dbReference type="AlphaFoldDB" id="A0A2P7ZE52"/>
<evidence type="ECO:0000256" key="1">
    <source>
        <dbReference type="SAM" id="MobiDB-lite"/>
    </source>
</evidence>
<evidence type="ECO:0000256" key="2">
    <source>
        <dbReference type="SAM" id="Phobius"/>
    </source>
</evidence>
<keyword evidence="2" id="KW-0472">Membrane</keyword>
<gene>
    <name evidence="3" type="ORF">B9Z65_5467</name>
</gene>
<dbReference type="InterPro" id="IPR020999">
    <property type="entry name" value="Chitin_synth_reg_RCR"/>
</dbReference>
<keyword evidence="4" id="KW-1185">Reference proteome</keyword>
<accession>A0A2P7ZE52</accession>
<dbReference type="Pfam" id="PF12273">
    <property type="entry name" value="RCR"/>
    <property type="match status" value="1"/>
</dbReference>
<evidence type="ECO:0000313" key="4">
    <source>
        <dbReference type="Proteomes" id="UP000243723"/>
    </source>
</evidence>